<dbReference type="InterPro" id="IPR013083">
    <property type="entry name" value="Znf_RING/FYVE/PHD"/>
</dbReference>
<dbReference type="InterPro" id="IPR008808">
    <property type="entry name" value="Powdery_mildew-R_dom"/>
</dbReference>
<dbReference type="SMART" id="SM00504">
    <property type="entry name" value="Ubox"/>
    <property type="match status" value="1"/>
</dbReference>
<dbReference type="Gene3D" id="1.25.10.10">
    <property type="entry name" value="Leucine-rich Repeat Variant"/>
    <property type="match status" value="3"/>
</dbReference>
<dbReference type="Proteomes" id="UP001515500">
    <property type="component" value="Chromosome 9"/>
</dbReference>
<evidence type="ECO:0000256" key="6">
    <source>
        <dbReference type="SAM" id="Coils"/>
    </source>
</evidence>
<evidence type="ECO:0000313" key="9">
    <source>
        <dbReference type="Proteomes" id="UP001515500"/>
    </source>
</evidence>
<dbReference type="RefSeq" id="XP_039131684.1">
    <property type="nucleotide sequence ID" value="XM_039275750.1"/>
</dbReference>
<evidence type="ECO:0000259" key="7">
    <source>
        <dbReference type="PROSITE" id="PS51153"/>
    </source>
</evidence>
<keyword evidence="4" id="KW-0808">Transferase</keyword>
<dbReference type="CDD" id="cd16664">
    <property type="entry name" value="RING-Ubox_PUB"/>
    <property type="match status" value="1"/>
</dbReference>
<dbReference type="PROSITE" id="PS50176">
    <property type="entry name" value="ARM_REPEAT"/>
    <property type="match status" value="1"/>
</dbReference>
<organism evidence="9 10">
    <name type="scientific">Dioscorea cayennensis subsp. rotundata</name>
    <name type="common">White Guinea yam</name>
    <name type="synonym">Dioscorea rotundata</name>
    <dbReference type="NCBI Taxonomy" id="55577"/>
    <lineage>
        <taxon>Eukaryota</taxon>
        <taxon>Viridiplantae</taxon>
        <taxon>Streptophyta</taxon>
        <taxon>Embryophyta</taxon>
        <taxon>Tracheophyta</taxon>
        <taxon>Spermatophyta</taxon>
        <taxon>Magnoliopsida</taxon>
        <taxon>Liliopsida</taxon>
        <taxon>Dioscoreales</taxon>
        <taxon>Dioscoreaceae</taxon>
        <taxon>Dioscorea</taxon>
    </lineage>
</organism>
<feature type="domain" description="U-box" evidence="8">
    <location>
        <begin position="259"/>
        <end position="333"/>
    </location>
</feature>
<feature type="domain" description="RPW8" evidence="7">
    <location>
        <begin position="1"/>
        <end position="160"/>
    </location>
</feature>
<dbReference type="PANTHER" id="PTHR45958">
    <property type="entry name" value="RING-TYPE E3 UBIQUITIN TRANSFERASE"/>
    <property type="match status" value="1"/>
</dbReference>
<dbReference type="GO" id="GO:0007166">
    <property type="term" value="P:cell surface receptor signaling pathway"/>
    <property type="evidence" value="ECO:0007669"/>
    <property type="project" value="InterPro"/>
</dbReference>
<dbReference type="GeneID" id="120268303"/>
<dbReference type="GO" id="GO:0016567">
    <property type="term" value="P:protein ubiquitination"/>
    <property type="evidence" value="ECO:0007669"/>
    <property type="project" value="InterPro"/>
</dbReference>
<evidence type="ECO:0000259" key="8">
    <source>
        <dbReference type="PROSITE" id="PS51698"/>
    </source>
</evidence>
<dbReference type="PANTHER" id="PTHR45958:SF15">
    <property type="entry name" value="RING-TYPE E3 UBIQUITIN TRANSFERASE"/>
    <property type="match status" value="1"/>
</dbReference>
<dbReference type="InterPro" id="IPR016024">
    <property type="entry name" value="ARM-type_fold"/>
</dbReference>
<sequence length="1008" mass="112335">MSVVEWIPIGTLLTLLTDQVLETAVAARDVLIEQKSFKSLSKYLFDIEPVLKELQLRELNDTETARQALQFLEEDVKMAKDLVDKYKNRSCFYLLVKCRSIVKEVQDVTRNIGRSLAALSLASTEILSDITDNINKLHGEMQRAVFEASQSQLRVVERLEEGLREQIRDQGFANIMLEEIARAVSVPVEPSEISEELARLRNEKEEAAERKERVEAHFLEQVIELLSRADAANNLEQIRSQYYRRMETAEKFVSGEYIPPLEAFLCPIEGTVMVDPVSLCTGTTCERTAIEGWLQSGNITDPVTNQPLDEFTIRSNILLRQSIEEWRELNYCLKIRSAKLGFTDGSDSACERSFVTLQEIVKENKVNKDWIAIDGLIEVILSFIGTSHNKNLKSKALVTLLAITEQHEQNKDRVVEAGGIDHIVLCLSRGQIMSKPAISLLFEILHVSTKWNDSVCGKLKQHNSVVLFLVMLMKSTDRESAEKSEAILLKLCDDDDEIVSRAAAANWYMPLIDRLCRGPESSRICMARVITKLELIDQNIQLLGEEGVIPPLVEMASENLESKELALSALAKLSSCLENRTRIISAAGLCSILDQMFSSNSPTIIIVKCSEILERLSSVESIELFLDNNGLRLQLEPIVTNLVEMLQKSFLSARIKKPALHILLNLCKFGELHAEEMPAASMVLHLLEAPDREIREVALKLIYLLARYKPEGISEFLLAKRMLETFTAFLDDENRADLQIAAIGILAFIPKSEVALTQCMTNLEMLPLLLNILRNGAMEAKENTLSVLSRFVDPSDIKMQLIVARMGLFSLLVTLLMSGSIAAKARAAALLGNLSLNSSKLTVLPANTGCWCFRRPSVPVCKLHGGICDATSSLCLIQANALPSLVKLLREVHDHVATYETLKTLGTLVQEDAPYQGAKVLHDAGAIAPMLDVFKWGSSDLIELVLGILEKLFKVHEVADFYYSDAKMPLIGLSTRSNENGILGLKAASVLAELERYSKSRSMPLLGA</sequence>
<dbReference type="InterPro" id="IPR036537">
    <property type="entry name" value="Adaptor_Cbl_N_dom_sf"/>
</dbReference>
<dbReference type="AlphaFoldDB" id="A0AB40BZ65"/>
<keyword evidence="6" id="KW-0175">Coiled coil</keyword>
<dbReference type="GO" id="GO:0061630">
    <property type="term" value="F:ubiquitin protein ligase activity"/>
    <property type="evidence" value="ECO:0007669"/>
    <property type="project" value="UniProtKB-EC"/>
</dbReference>
<dbReference type="SUPFAM" id="SSF48371">
    <property type="entry name" value="ARM repeat"/>
    <property type="match status" value="2"/>
</dbReference>
<dbReference type="PROSITE" id="PS51153">
    <property type="entry name" value="RPW8"/>
    <property type="match status" value="1"/>
</dbReference>
<dbReference type="InterPro" id="IPR011989">
    <property type="entry name" value="ARM-like"/>
</dbReference>
<comment type="pathway">
    <text evidence="2">Protein modification; protein ubiquitination.</text>
</comment>
<feature type="coiled-coil region" evidence="6">
    <location>
        <begin position="62"/>
        <end position="89"/>
    </location>
</feature>
<protein>
    <recommendedName>
        <fullName evidence="3">RING-type E3 ubiquitin transferase</fullName>
        <ecNumber evidence="3">2.3.2.27</ecNumber>
    </recommendedName>
</protein>
<proteinExistence type="predicted"/>
<evidence type="ECO:0000256" key="4">
    <source>
        <dbReference type="ARBA" id="ARBA00022679"/>
    </source>
</evidence>
<dbReference type="Gene3D" id="1.20.930.20">
    <property type="entry name" value="Adaptor protein Cbl, N-terminal domain"/>
    <property type="match status" value="1"/>
</dbReference>
<evidence type="ECO:0000256" key="1">
    <source>
        <dbReference type="ARBA" id="ARBA00000900"/>
    </source>
</evidence>
<dbReference type="InterPro" id="IPR003613">
    <property type="entry name" value="Ubox_domain"/>
</dbReference>
<evidence type="ECO:0000256" key="5">
    <source>
        <dbReference type="PROSITE-ProRule" id="PRU00259"/>
    </source>
</evidence>
<name>A0AB40BZ65_DIOCR</name>
<dbReference type="InterPro" id="IPR059179">
    <property type="entry name" value="MLKL-like_MCAfunc"/>
</dbReference>
<dbReference type="EC" id="2.3.2.27" evidence="3"/>
<evidence type="ECO:0000313" key="10">
    <source>
        <dbReference type="RefSeq" id="XP_039131684.1"/>
    </source>
</evidence>
<dbReference type="Pfam" id="PF04564">
    <property type="entry name" value="U-box"/>
    <property type="match status" value="1"/>
</dbReference>
<dbReference type="PROSITE" id="PS51698">
    <property type="entry name" value="U_BOX"/>
    <property type="match status" value="1"/>
</dbReference>
<accession>A0AB40BZ65</accession>
<dbReference type="InterPro" id="IPR045210">
    <property type="entry name" value="RING-Ubox_PUB"/>
</dbReference>
<comment type="catalytic activity">
    <reaction evidence="1">
        <text>S-ubiquitinyl-[E2 ubiquitin-conjugating enzyme]-L-cysteine + [acceptor protein]-L-lysine = [E2 ubiquitin-conjugating enzyme]-L-cysteine + N(6)-ubiquitinyl-[acceptor protein]-L-lysine.</text>
        <dbReference type="EC" id="2.3.2.27"/>
    </reaction>
</comment>
<evidence type="ECO:0000256" key="3">
    <source>
        <dbReference type="ARBA" id="ARBA00012483"/>
    </source>
</evidence>
<dbReference type="SUPFAM" id="SSF57850">
    <property type="entry name" value="RING/U-box"/>
    <property type="match status" value="1"/>
</dbReference>
<dbReference type="InterPro" id="IPR052608">
    <property type="entry name" value="U-box_domain_protein"/>
</dbReference>
<dbReference type="InterPro" id="IPR000225">
    <property type="entry name" value="Armadillo"/>
</dbReference>
<reference evidence="10" key="1">
    <citation type="submission" date="2025-08" db="UniProtKB">
        <authorList>
            <consortium name="RefSeq"/>
        </authorList>
    </citation>
    <scope>IDENTIFICATION</scope>
</reference>
<evidence type="ECO:0000256" key="2">
    <source>
        <dbReference type="ARBA" id="ARBA00004906"/>
    </source>
</evidence>
<feature type="repeat" description="ARM" evidence="5">
    <location>
        <begin position="547"/>
        <end position="588"/>
    </location>
</feature>
<gene>
    <name evidence="10" type="primary">LOC120268303</name>
</gene>
<keyword evidence="9" id="KW-1185">Reference proteome</keyword>
<dbReference type="Gene3D" id="3.30.40.10">
    <property type="entry name" value="Zinc/RING finger domain, C3HC4 (zinc finger)"/>
    <property type="match status" value="1"/>
</dbReference>
<dbReference type="CDD" id="cd21037">
    <property type="entry name" value="MLKL_NTD"/>
    <property type="match status" value="1"/>
</dbReference>
<dbReference type="SMART" id="SM00185">
    <property type="entry name" value="ARM"/>
    <property type="match status" value="6"/>
</dbReference>